<accession>A0A0M6WK11</accession>
<keyword evidence="2 7" id="KW-0813">Transport</keyword>
<evidence type="ECO:0000313" key="12">
    <source>
        <dbReference type="Proteomes" id="UP000283492"/>
    </source>
</evidence>
<proteinExistence type="inferred from homology"/>
<feature type="transmembrane region" description="Helical" evidence="7">
    <location>
        <begin position="102"/>
        <end position="125"/>
    </location>
</feature>
<evidence type="ECO:0000313" key="10">
    <source>
        <dbReference type="EMBL" id="RHA86890.1"/>
    </source>
</evidence>
<dbReference type="OrthoDB" id="9806409at2"/>
<keyword evidence="5 7" id="KW-1133">Transmembrane helix</keyword>
<sequence>MKFLIKKICTLIMTLFLVSVAAFLAFQVIPGDVVRSILGTEATPEREAQLREELGLDKPPVERYISWADDVLHGDFGVSYRYSKNMNEMMPVKELIGDKLPVTLYLAVISFVMIVLVSIPLGVLWAKCGSRFLDAVFGVLTQVTMAVPSFFLGILVTYLCGIVLKWFVPGGYISYQENMTGFLAYLLFPAISIALPKIAMTARFLRNSMLTEMKLDYVRTAYSKGCSKNQVMFGHVLKNAMMPVITFLGMMIAEILAGSIVVEQVFALPGIGRLLISSVGTRDLPVVEILILYITFVVIFVYFIVDILYRVIDPRIRKSE</sequence>
<evidence type="ECO:0000256" key="2">
    <source>
        <dbReference type="ARBA" id="ARBA00022448"/>
    </source>
</evidence>
<dbReference type="PANTHER" id="PTHR43163:SF6">
    <property type="entry name" value="DIPEPTIDE TRANSPORT SYSTEM PERMEASE PROTEIN DPPB-RELATED"/>
    <property type="match status" value="1"/>
</dbReference>
<reference evidence="11" key="1">
    <citation type="submission" date="2015-05" db="EMBL/GenBank/DDBJ databases">
        <authorList>
            <consortium name="Pathogen Informatics"/>
        </authorList>
    </citation>
    <scope>NUCLEOTIDE SEQUENCE [LARGE SCALE GENOMIC DNA]</scope>
    <source>
        <strain evidence="11">L1-83</strain>
    </source>
</reference>
<feature type="transmembrane region" description="Helical" evidence="7">
    <location>
        <begin position="286"/>
        <end position="309"/>
    </location>
</feature>
<dbReference type="RefSeq" id="WP_055039525.1">
    <property type="nucleotide sequence ID" value="NZ_CABJFX010000023.1"/>
</dbReference>
<dbReference type="GO" id="GO:0005886">
    <property type="term" value="C:plasma membrane"/>
    <property type="evidence" value="ECO:0007669"/>
    <property type="project" value="UniProtKB-SubCell"/>
</dbReference>
<dbReference type="PANTHER" id="PTHR43163">
    <property type="entry name" value="DIPEPTIDE TRANSPORT SYSTEM PERMEASE PROTEIN DPPB-RELATED"/>
    <property type="match status" value="1"/>
</dbReference>
<evidence type="ECO:0000313" key="11">
    <source>
        <dbReference type="Proteomes" id="UP000049828"/>
    </source>
</evidence>
<evidence type="ECO:0000256" key="4">
    <source>
        <dbReference type="ARBA" id="ARBA00022692"/>
    </source>
</evidence>
<dbReference type="Proteomes" id="UP000049828">
    <property type="component" value="Unassembled WGS sequence"/>
</dbReference>
<protein>
    <submittedName>
        <fullName evidence="10">ABC transporter permease</fullName>
    </submittedName>
</protein>
<feature type="transmembrane region" description="Helical" evidence="7">
    <location>
        <begin position="184"/>
        <end position="205"/>
    </location>
</feature>
<dbReference type="Proteomes" id="UP000283492">
    <property type="component" value="Unassembled WGS sequence"/>
</dbReference>
<comment type="subcellular location">
    <subcellularLocation>
        <location evidence="1 7">Cell membrane</location>
        <topology evidence="1 7">Multi-pass membrane protein</topology>
    </subcellularLocation>
</comment>
<evidence type="ECO:0000256" key="5">
    <source>
        <dbReference type="ARBA" id="ARBA00022989"/>
    </source>
</evidence>
<dbReference type="GO" id="GO:0071916">
    <property type="term" value="F:dipeptide transmembrane transporter activity"/>
    <property type="evidence" value="ECO:0007669"/>
    <property type="project" value="TreeGrafter"/>
</dbReference>
<evidence type="ECO:0000313" key="9">
    <source>
        <dbReference type="EMBL" id="CRL37138.1"/>
    </source>
</evidence>
<dbReference type="Gene3D" id="1.10.3720.10">
    <property type="entry name" value="MetI-like"/>
    <property type="match status" value="1"/>
</dbReference>
<dbReference type="CDD" id="cd06261">
    <property type="entry name" value="TM_PBP2"/>
    <property type="match status" value="1"/>
</dbReference>
<dbReference type="InterPro" id="IPR035906">
    <property type="entry name" value="MetI-like_sf"/>
</dbReference>
<evidence type="ECO:0000256" key="3">
    <source>
        <dbReference type="ARBA" id="ARBA00022475"/>
    </source>
</evidence>
<reference evidence="10 12" key="3">
    <citation type="submission" date="2018-08" db="EMBL/GenBank/DDBJ databases">
        <title>A genome reference for cultivated species of the human gut microbiota.</title>
        <authorList>
            <person name="Zou Y."/>
            <person name="Xue W."/>
            <person name="Luo G."/>
        </authorList>
    </citation>
    <scope>NUCLEOTIDE SEQUENCE [LARGE SCALE GENOMIC DNA]</scope>
    <source>
        <strain evidence="10 12">AM42-1AC</strain>
    </source>
</reference>
<gene>
    <name evidence="10" type="ORF">DW914_12390</name>
    <name evidence="9" type="ORF">RIL183_03091</name>
</gene>
<keyword evidence="11" id="KW-1185">Reference proteome</keyword>
<dbReference type="InterPro" id="IPR000515">
    <property type="entry name" value="MetI-like"/>
</dbReference>
<dbReference type="AlphaFoldDB" id="A0A0M6WK11"/>
<keyword evidence="6 7" id="KW-0472">Membrane</keyword>
<name>A0A0M6WK11_9FIRM</name>
<reference evidence="9" key="2">
    <citation type="submission" date="2015-05" db="EMBL/GenBank/DDBJ databases">
        <authorList>
            <person name="Wang D.B."/>
            <person name="Wang M."/>
        </authorList>
    </citation>
    <scope>NUCLEOTIDE SEQUENCE [LARGE SCALE GENOMIC DNA]</scope>
    <source>
        <strain evidence="9">L1-83</strain>
    </source>
</reference>
<feature type="domain" description="ABC transmembrane type-1" evidence="8">
    <location>
        <begin position="100"/>
        <end position="305"/>
    </location>
</feature>
<keyword evidence="4 7" id="KW-0812">Transmembrane</keyword>
<organism evidence="9 11">
    <name type="scientific">Roseburia inulinivorans</name>
    <dbReference type="NCBI Taxonomy" id="360807"/>
    <lineage>
        <taxon>Bacteria</taxon>
        <taxon>Bacillati</taxon>
        <taxon>Bacillota</taxon>
        <taxon>Clostridia</taxon>
        <taxon>Lachnospirales</taxon>
        <taxon>Lachnospiraceae</taxon>
        <taxon>Roseburia</taxon>
    </lineage>
</organism>
<comment type="similarity">
    <text evidence="7">Belongs to the binding-protein-dependent transport system permease family.</text>
</comment>
<dbReference type="STRING" id="360807.ERS852392_02526"/>
<dbReference type="SUPFAM" id="SSF161098">
    <property type="entry name" value="MetI-like"/>
    <property type="match status" value="1"/>
</dbReference>
<keyword evidence="3" id="KW-1003">Cell membrane</keyword>
<dbReference type="EMBL" id="CVRS01000067">
    <property type="protein sequence ID" value="CRL37138.1"/>
    <property type="molecule type" value="Genomic_DNA"/>
</dbReference>
<dbReference type="PROSITE" id="PS50928">
    <property type="entry name" value="ABC_TM1"/>
    <property type="match status" value="1"/>
</dbReference>
<evidence type="ECO:0000259" key="8">
    <source>
        <dbReference type="PROSITE" id="PS50928"/>
    </source>
</evidence>
<dbReference type="Pfam" id="PF19300">
    <property type="entry name" value="BPD_transp_1_N"/>
    <property type="match status" value="1"/>
</dbReference>
<evidence type="ECO:0000256" key="7">
    <source>
        <dbReference type="RuleBase" id="RU363032"/>
    </source>
</evidence>
<evidence type="ECO:0000256" key="1">
    <source>
        <dbReference type="ARBA" id="ARBA00004651"/>
    </source>
</evidence>
<dbReference type="Pfam" id="PF00528">
    <property type="entry name" value="BPD_transp_1"/>
    <property type="match status" value="1"/>
</dbReference>
<dbReference type="InterPro" id="IPR045621">
    <property type="entry name" value="BPD_transp_1_N"/>
</dbReference>
<evidence type="ECO:0000256" key="6">
    <source>
        <dbReference type="ARBA" id="ARBA00023136"/>
    </source>
</evidence>
<feature type="transmembrane region" description="Helical" evidence="7">
    <location>
        <begin position="244"/>
        <end position="266"/>
    </location>
</feature>
<feature type="transmembrane region" description="Helical" evidence="7">
    <location>
        <begin position="137"/>
        <end position="164"/>
    </location>
</feature>
<dbReference type="EMBL" id="QSFX01000023">
    <property type="protein sequence ID" value="RHA86890.1"/>
    <property type="molecule type" value="Genomic_DNA"/>
</dbReference>